<comment type="caution">
    <text evidence="2">The sequence shown here is derived from an EMBL/GenBank/DDBJ whole genome shotgun (WGS) entry which is preliminary data.</text>
</comment>
<dbReference type="PROSITE" id="PS50011">
    <property type="entry name" value="PROTEIN_KINASE_DOM"/>
    <property type="match status" value="1"/>
</dbReference>
<dbReference type="EMBL" id="WTPW01000514">
    <property type="protein sequence ID" value="KAF0503989.1"/>
    <property type="molecule type" value="Genomic_DNA"/>
</dbReference>
<dbReference type="Proteomes" id="UP000439903">
    <property type="component" value="Unassembled WGS sequence"/>
</dbReference>
<dbReference type="Gene3D" id="3.30.200.20">
    <property type="entry name" value="Phosphorylase Kinase, domain 1"/>
    <property type="match status" value="1"/>
</dbReference>
<dbReference type="GO" id="GO:0005524">
    <property type="term" value="F:ATP binding"/>
    <property type="evidence" value="ECO:0007669"/>
    <property type="project" value="InterPro"/>
</dbReference>
<dbReference type="AlphaFoldDB" id="A0A8H4AJR1"/>
<evidence type="ECO:0000313" key="2">
    <source>
        <dbReference type="EMBL" id="KAF0503989.1"/>
    </source>
</evidence>
<evidence type="ECO:0000313" key="3">
    <source>
        <dbReference type="Proteomes" id="UP000439903"/>
    </source>
</evidence>
<protein>
    <recommendedName>
        <fullName evidence="1">Protein kinase domain-containing protein</fullName>
    </recommendedName>
</protein>
<feature type="domain" description="Protein kinase" evidence="1">
    <location>
        <begin position="24"/>
        <end position="77"/>
    </location>
</feature>
<sequence length="77" mass="8893">MVSSEKIKETIEKEEIKLFEYNSFVKLKSLGKGGFGDVDQVYSNDIKEIVALKKVRNNNESFKKEVWIIFIICTTDS</sequence>
<accession>A0A8H4AJR1</accession>
<dbReference type="SUPFAM" id="SSF56112">
    <property type="entry name" value="Protein kinase-like (PK-like)"/>
    <property type="match status" value="1"/>
</dbReference>
<dbReference type="InterPro" id="IPR011009">
    <property type="entry name" value="Kinase-like_dom_sf"/>
</dbReference>
<keyword evidence="3" id="KW-1185">Reference proteome</keyword>
<gene>
    <name evidence="2" type="ORF">F8M41_019653</name>
</gene>
<evidence type="ECO:0000259" key="1">
    <source>
        <dbReference type="PROSITE" id="PS50011"/>
    </source>
</evidence>
<reference evidence="2 3" key="1">
    <citation type="journal article" date="2019" name="Environ. Microbiol.">
        <title>At the nexus of three kingdoms: the genome of the mycorrhizal fungus Gigaspora margarita provides insights into plant, endobacterial and fungal interactions.</title>
        <authorList>
            <person name="Venice F."/>
            <person name="Ghignone S."/>
            <person name="Salvioli di Fossalunga A."/>
            <person name="Amselem J."/>
            <person name="Novero M."/>
            <person name="Xianan X."/>
            <person name="Sedzielewska Toro K."/>
            <person name="Morin E."/>
            <person name="Lipzen A."/>
            <person name="Grigoriev I.V."/>
            <person name="Henrissat B."/>
            <person name="Martin F.M."/>
            <person name="Bonfante P."/>
        </authorList>
    </citation>
    <scope>NUCLEOTIDE SEQUENCE [LARGE SCALE GENOMIC DNA]</scope>
    <source>
        <strain evidence="2 3">BEG34</strain>
    </source>
</reference>
<proteinExistence type="predicted"/>
<organism evidence="2 3">
    <name type="scientific">Gigaspora margarita</name>
    <dbReference type="NCBI Taxonomy" id="4874"/>
    <lineage>
        <taxon>Eukaryota</taxon>
        <taxon>Fungi</taxon>
        <taxon>Fungi incertae sedis</taxon>
        <taxon>Mucoromycota</taxon>
        <taxon>Glomeromycotina</taxon>
        <taxon>Glomeromycetes</taxon>
        <taxon>Diversisporales</taxon>
        <taxon>Gigasporaceae</taxon>
        <taxon>Gigaspora</taxon>
    </lineage>
</organism>
<dbReference type="InterPro" id="IPR000719">
    <property type="entry name" value="Prot_kinase_dom"/>
</dbReference>
<name>A0A8H4AJR1_GIGMA</name>
<dbReference type="GO" id="GO:0004672">
    <property type="term" value="F:protein kinase activity"/>
    <property type="evidence" value="ECO:0007669"/>
    <property type="project" value="InterPro"/>
</dbReference>